<organism evidence="2">
    <name type="scientific">Raphanus sativus</name>
    <name type="common">Radish</name>
    <name type="synonym">Raphanus raphanistrum var. sativus</name>
    <dbReference type="NCBI Taxonomy" id="3726"/>
    <lineage>
        <taxon>Eukaryota</taxon>
        <taxon>Viridiplantae</taxon>
        <taxon>Streptophyta</taxon>
        <taxon>Embryophyta</taxon>
        <taxon>Tracheophyta</taxon>
        <taxon>Spermatophyta</taxon>
        <taxon>Magnoliopsida</taxon>
        <taxon>eudicotyledons</taxon>
        <taxon>Gunneridae</taxon>
        <taxon>Pentapetalae</taxon>
        <taxon>rosids</taxon>
        <taxon>malvids</taxon>
        <taxon>Brassicales</taxon>
        <taxon>Brassicaceae</taxon>
        <taxon>Brassiceae</taxon>
        <taxon>Raphanus</taxon>
    </lineage>
</organism>
<name>A7XMC7_RAPSA</name>
<accession>A7XMC7</accession>
<dbReference type="AlphaFoldDB" id="A7XMC7"/>
<feature type="signal peptide" evidence="1">
    <location>
        <begin position="1"/>
        <end position="22"/>
    </location>
</feature>
<sequence length="106" mass="12322">MKLISLMCIAVVILLTSFPATAENLLFCYDNIDNCNPDNDRECCKLWTGNLPYKTRYCACFAMTYRNMEKLLRVLLYRCKLPSGVERFKCHETTITAKFIDIKNGY</sequence>
<evidence type="ECO:0000313" key="2">
    <source>
        <dbReference type="EMBL" id="ABU80744.1"/>
    </source>
</evidence>
<dbReference type="EMBL" id="EU082017">
    <property type="protein sequence ID" value="ABU80744.1"/>
    <property type="molecule type" value="Genomic_DNA"/>
</dbReference>
<protein>
    <submittedName>
        <fullName evidence="2">Putative LTP-like protein</fullName>
    </submittedName>
</protein>
<evidence type="ECO:0000256" key="1">
    <source>
        <dbReference type="SAM" id="SignalP"/>
    </source>
</evidence>
<keyword evidence="1" id="KW-0732">Signal</keyword>
<reference evidence="2" key="1">
    <citation type="submission" date="2007-08" db="EMBL/GenBank/DDBJ databases">
        <authorList>
            <person name="Tian A.M."/>
            <person name="Cao J.S."/>
        </authorList>
    </citation>
    <scope>NUCLEOTIDE SEQUENCE</scope>
</reference>
<gene>
    <name evidence="2" type="primary">MF15yb</name>
</gene>
<feature type="chain" id="PRO_5002715808" evidence="1">
    <location>
        <begin position="23"/>
        <end position="106"/>
    </location>
</feature>
<proteinExistence type="predicted"/>